<dbReference type="RefSeq" id="WP_207727991.1">
    <property type="nucleotide sequence ID" value="NZ_AP023367.1"/>
</dbReference>
<dbReference type="InterPro" id="IPR004477">
    <property type="entry name" value="ComEC_N"/>
</dbReference>
<evidence type="ECO:0000259" key="7">
    <source>
        <dbReference type="SMART" id="SM00849"/>
    </source>
</evidence>
<evidence type="ECO:0000256" key="2">
    <source>
        <dbReference type="ARBA" id="ARBA00022475"/>
    </source>
</evidence>
<feature type="transmembrane region" description="Helical" evidence="6">
    <location>
        <begin position="487"/>
        <end position="503"/>
    </location>
</feature>
<dbReference type="NCBIfam" id="TIGR00361">
    <property type="entry name" value="ComEC_Rec2"/>
    <property type="match status" value="1"/>
</dbReference>
<dbReference type="AlphaFoldDB" id="A0A6S6R9K2"/>
<feature type="transmembrane region" description="Helical" evidence="6">
    <location>
        <begin position="30"/>
        <end position="47"/>
    </location>
</feature>
<keyword evidence="2" id="KW-1003">Cell membrane</keyword>
<dbReference type="InterPro" id="IPR052159">
    <property type="entry name" value="Competence_DNA_uptake"/>
</dbReference>
<dbReference type="PANTHER" id="PTHR30619:SF7">
    <property type="entry name" value="BETA-LACTAMASE DOMAIN PROTEIN"/>
    <property type="match status" value="1"/>
</dbReference>
<feature type="transmembrane region" description="Helical" evidence="6">
    <location>
        <begin position="425"/>
        <end position="447"/>
    </location>
</feature>
<feature type="transmembrane region" description="Helical" evidence="6">
    <location>
        <begin position="263"/>
        <end position="282"/>
    </location>
</feature>
<accession>A0A6S6R9K2</accession>
<dbReference type="SMART" id="SM00849">
    <property type="entry name" value="Lactamase_B"/>
    <property type="match status" value="1"/>
</dbReference>
<dbReference type="KEGG" id="acel:acsn021_32070"/>
<dbReference type="NCBIfam" id="TIGR00360">
    <property type="entry name" value="ComEC_N-term"/>
    <property type="match status" value="1"/>
</dbReference>
<name>A0A6S6R9K2_9FIRM</name>
<feature type="transmembrane region" description="Helical" evidence="6">
    <location>
        <begin position="320"/>
        <end position="337"/>
    </location>
</feature>
<dbReference type="InterPro" id="IPR036866">
    <property type="entry name" value="RibonucZ/Hydroxyglut_hydro"/>
</dbReference>
<dbReference type="GO" id="GO:0030420">
    <property type="term" value="P:establishment of competence for transformation"/>
    <property type="evidence" value="ECO:0007669"/>
    <property type="project" value="InterPro"/>
</dbReference>
<dbReference type="InterPro" id="IPR035681">
    <property type="entry name" value="ComA-like_MBL"/>
</dbReference>
<dbReference type="InterPro" id="IPR001279">
    <property type="entry name" value="Metallo-B-lactamas"/>
</dbReference>
<dbReference type="Pfam" id="PF03772">
    <property type="entry name" value="Competence"/>
    <property type="match status" value="1"/>
</dbReference>
<evidence type="ECO:0000313" key="8">
    <source>
        <dbReference type="EMBL" id="BCJ95638.1"/>
    </source>
</evidence>
<proteinExistence type="predicted"/>
<dbReference type="InterPro" id="IPR004797">
    <property type="entry name" value="Competence_ComEC/Rec2"/>
</dbReference>
<dbReference type="Pfam" id="PF00753">
    <property type="entry name" value="Lactamase_B"/>
    <property type="match status" value="1"/>
</dbReference>
<comment type="subcellular location">
    <subcellularLocation>
        <location evidence="1">Cell membrane</location>
        <topology evidence="1">Multi-pass membrane protein</topology>
    </subcellularLocation>
</comment>
<keyword evidence="4 6" id="KW-1133">Transmembrane helix</keyword>
<evidence type="ECO:0000256" key="1">
    <source>
        <dbReference type="ARBA" id="ARBA00004651"/>
    </source>
</evidence>
<feature type="transmembrane region" description="Helical" evidence="6">
    <location>
        <begin position="358"/>
        <end position="380"/>
    </location>
</feature>
<evidence type="ECO:0000256" key="4">
    <source>
        <dbReference type="ARBA" id="ARBA00022989"/>
    </source>
</evidence>
<feature type="transmembrane region" description="Helical" evidence="6">
    <location>
        <begin position="289"/>
        <end position="308"/>
    </location>
</feature>
<evidence type="ECO:0000256" key="3">
    <source>
        <dbReference type="ARBA" id="ARBA00022692"/>
    </source>
</evidence>
<dbReference type="Pfam" id="PF13567">
    <property type="entry name" value="DUF4131"/>
    <property type="match status" value="1"/>
</dbReference>
<dbReference type="GO" id="GO:0005886">
    <property type="term" value="C:plasma membrane"/>
    <property type="evidence" value="ECO:0007669"/>
    <property type="project" value="UniProtKB-SubCell"/>
</dbReference>
<dbReference type="CDD" id="cd07731">
    <property type="entry name" value="ComA-like_MBL-fold"/>
    <property type="match status" value="1"/>
</dbReference>
<feature type="transmembrane region" description="Helical" evidence="6">
    <location>
        <begin position="453"/>
        <end position="475"/>
    </location>
</feature>
<dbReference type="Proteomes" id="UP000515561">
    <property type="component" value="Chromosome"/>
</dbReference>
<protein>
    <submittedName>
        <fullName evidence="8">DNA internalization-related competence protein ComEC/Rec2</fullName>
    </submittedName>
</protein>
<feature type="transmembrane region" description="Helical" evidence="6">
    <location>
        <begin position="7"/>
        <end position="24"/>
    </location>
</feature>
<dbReference type="InterPro" id="IPR025405">
    <property type="entry name" value="DUF4131"/>
</dbReference>
<evidence type="ECO:0000256" key="5">
    <source>
        <dbReference type="ARBA" id="ARBA00023136"/>
    </source>
</evidence>
<dbReference type="SUPFAM" id="SSF56281">
    <property type="entry name" value="Metallo-hydrolase/oxidoreductase"/>
    <property type="match status" value="1"/>
</dbReference>
<feature type="domain" description="Metallo-beta-lactamase" evidence="7">
    <location>
        <begin position="540"/>
        <end position="745"/>
    </location>
</feature>
<organism evidence="8 9">
    <name type="scientific">Anaerocolumna cellulosilytica</name>
    <dbReference type="NCBI Taxonomy" id="433286"/>
    <lineage>
        <taxon>Bacteria</taxon>
        <taxon>Bacillati</taxon>
        <taxon>Bacillota</taxon>
        <taxon>Clostridia</taxon>
        <taxon>Lachnospirales</taxon>
        <taxon>Lachnospiraceae</taxon>
        <taxon>Anaerocolumna</taxon>
    </lineage>
</organism>
<dbReference type="PANTHER" id="PTHR30619">
    <property type="entry name" value="DNA INTERNALIZATION/COMPETENCE PROTEIN COMEC/REC2"/>
    <property type="match status" value="1"/>
</dbReference>
<keyword evidence="5 6" id="KW-0472">Membrane</keyword>
<dbReference type="EMBL" id="AP023367">
    <property type="protein sequence ID" value="BCJ95638.1"/>
    <property type="molecule type" value="Genomic_DNA"/>
</dbReference>
<feature type="transmembrane region" description="Helical" evidence="6">
    <location>
        <begin position="59"/>
        <end position="75"/>
    </location>
</feature>
<gene>
    <name evidence="8" type="primary">comEC</name>
    <name evidence="8" type="ORF">acsn021_32070</name>
</gene>
<evidence type="ECO:0000313" key="9">
    <source>
        <dbReference type="Proteomes" id="UP000515561"/>
    </source>
</evidence>
<dbReference type="Gene3D" id="3.60.15.10">
    <property type="entry name" value="Ribonuclease Z/Hydroxyacylglutathione hydrolase-like"/>
    <property type="match status" value="1"/>
</dbReference>
<keyword evidence="3 6" id="KW-0812">Transmembrane</keyword>
<sequence>MQIRRPLVWLLASYLAGIVCYRTISLYKVLFVIISFFFLFLIFIIKFRSKQYNKKSHYFLLLVPCLFLLGQYLMYKQAAPTILDDFLYDSLEAELTGRLTHIETAENSTRITLIDCNLTLREFPKAFTQDIDREGVEELLRKQIEVKKVIVYISSVQSLKLGYQVSVAGKAESFKEPTNPGQFDEYQYYKSQNFSFKMYGKTIKVLKKSDSVFLQSLYYIKTKYLQTYANLLPERDAGILGAMILNEKSVLDPQTKELYQVNGISHILAISGLHITLIGLTLYKILRKIGMPTILTSVICCISLYSYGVLTNFSVSTNRAVAMFVIFMAAGVVGRTYDMLSATALSGLVILLQSPMELFNAGFLLSFGAIMGISLVYPILKKAISVQHKLMDSFLICVSIQLVTTPTLLYFFYEIPTYSILINMLILPLSSFIILLAVTAGTFGLFLFPIGTFLAGGVHYTLVFYEFVCKTALYLPGRTITTGRPDGLFIILYYGILITFVAINQKKVYRKKLFVLLLLCVILIKPYDKSLRITFLDVGQGDGIVMVTPNKTTFLIDGGSSDEKKVGKYRIIPYFKQLGIKQIDYAIVTHGDSDHISGVKELMESMKSEHSYSVKGSEENTEYVNYITIQNLVLPDLKEMDEAMFKLQELAEQKGINVLYITKGDKIQDGEVAITCLHPTDVSNGGNSSSIVLSITFKEFDLLLTGDLEGEGEKAVTSELSDILSQTSIYLEEAAVDYDVLKVAHHGSKNSTHKEFLQLVKPELSIISCGRGNRYGHPHDALLKRLEAIESEILITYREGAITIITDGLYLKVKTFLSKD</sequence>
<keyword evidence="9" id="KW-1185">Reference proteome</keyword>
<evidence type="ECO:0000256" key="6">
    <source>
        <dbReference type="SAM" id="Phobius"/>
    </source>
</evidence>
<feature type="transmembrane region" description="Helical" evidence="6">
    <location>
        <begin position="392"/>
        <end position="413"/>
    </location>
</feature>
<reference evidence="8 9" key="1">
    <citation type="journal article" date="2016" name="Int. J. Syst. Evol. Microbiol.">
        <title>Descriptions of Anaerotaenia torta gen. nov., sp. nov. and Anaerocolumna cellulosilytica gen. nov., sp. nov. isolated from a methanogenic reactor of cattle waste.</title>
        <authorList>
            <person name="Uek A."/>
            <person name="Ohtaki Y."/>
            <person name="Kaku N."/>
            <person name="Ueki K."/>
        </authorList>
    </citation>
    <scope>NUCLEOTIDE SEQUENCE [LARGE SCALE GENOMIC DNA]</scope>
    <source>
        <strain evidence="8 9">SN021</strain>
    </source>
</reference>